<dbReference type="Gramene" id="VVA37663">
    <property type="protein sequence ID" value="VVA37663"/>
    <property type="gene ID" value="Prudul26B004563"/>
</dbReference>
<accession>A0A5E4GDB5</accession>
<evidence type="ECO:0000256" key="1">
    <source>
        <dbReference type="SAM" id="MobiDB-lite"/>
    </source>
</evidence>
<dbReference type="InParanoid" id="A0A5E4GDB5"/>
<feature type="region of interest" description="Disordered" evidence="1">
    <location>
        <begin position="72"/>
        <end position="100"/>
    </location>
</feature>
<dbReference type="EMBL" id="CABIKO010000561">
    <property type="protein sequence ID" value="VVA37663.1"/>
    <property type="molecule type" value="Genomic_DNA"/>
</dbReference>
<evidence type="ECO:0000313" key="2">
    <source>
        <dbReference type="EMBL" id="VVA37663.1"/>
    </source>
</evidence>
<protein>
    <submittedName>
        <fullName evidence="2">PREDICTED: reverse mRNAase</fullName>
    </submittedName>
</protein>
<evidence type="ECO:0000313" key="3">
    <source>
        <dbReference type="Proteomes" id="UP000327085"/>
    </source>
</evidence>
<feature type="compositionally biased region" description="Basic and acidic residues" evidence="1">
    <location>
        <begin position="72"/>
        <end position="95"/>
    </location>
</feature>
<organism evidence="2 3">
    <name type="scientific">Prunus dulcis</name>
    <name type="common">Almond</name>
    <name type="synonym">Amygdalus dulcis</name>
    <dbReference type="NCBI Taxonomy" id="3755"/>
    <lineage>
        <taxon>Eukaryota</taxon>
        <taxon>Viridiplantae</taxon>
        <taxon>Streptophyta</taxon>
        <taxon>Embryophyta</taxon>
        <taxon>Tracheophyta</taxon>
        <taxon>Spermatophyta</taxon>
        <taxon>Magnoliopsida</taxon>
        <taxon>eudicotyledons</taxon>
        <taxon>Gunneridae</taxon>
        <taxon>Pentapetalae</taxon>
        <taxon>rosids</taxon>
        <taxon>fabids</taxon>
        <taxon>Rosales</taxon>
        <taxon>Rosaceae</taxon>
        <taxon>Amygdaloideae</taxon>
        <taxon>Amygdaleae</taxon>
        <taxon>Prunus</taxon>
    </lineage>
</organism>
<gene>
    <name evidence="2" type="ORF">ALMOND_2B004563</name>
</gene>
<sequence length="213" mass="24460">MGMALWEDVPCGKTSSITFEERHKWAQSQFLFGHHFVTNWATLGPEQLPGPIINVDLAFDKMGFKREAEPGWKEVGKEGNRRKVMSRDNEAEKGHTKGSKQRSHKVAMSYIFQNYQGLGSDLTVRSLRETIRKKRPSIVFVMETKQKHNRLSMIAKEMGFNYDTVVDPEGIAGALCLWWDDIVKLKMSRKSKNLIHTRVEFVATGVKFRASWV</sequence>
<dbReference type="InterPro" id="IPR036691">
    <property type="entry name" value="Endo/exonu/phosph_ase_sf"/>
</dbReference>
<reference evidence="3" key="1">
    <citation type="journal article" date="2020" name="Plant J.">
        <title>Transposons played a major role in the diversification between the closely related almond and peach genomes: results from the almond genome sequence.</title>
        <authorList>
            <person name="Alioto T."/>
            <person name="Alexiou K.G."/>
            <person name="Bardil A."/>
            <person name="Barteri F."/>
            <person name="Castanera R."/>
            <person name="Cruz F."/>
            <person name="Dhingra A."/>
            <person name="Duval H."/>
            <person name="Fernandez I Marti A."/>
            <person name="Frias L."/>
            <person name="Galan B."/>
            <person name="Garcia J.L."/>
            <person name="Howad W."/>
            <person name="Gomez-Garrido J."/>
            <person name="Gut M."/>
            <person name="Julca I."/>
            <person name="Morata J."/>
            <person name="Puigdomenech P."/>
            <person name="Ribeca P."/>
            <person name="Rubio Cabetas M.J."/>
            <person name="Vlasova A."/>
            <person name="Wirthensohn M."/>
            <person name="Garcia-Mas J."/>
            <person name="Gabaldon T."/>
            <person name="Casacuberta J.M."/>
            <person name="Arus P."/>
        </authorList>
    </citation>
    <scope>NUCLEOTIDE SEQUENCE [LARGE SCALE GENOMIC DNA]</scope>
    <source>
        <strain evidence="3">cv. Texas</strain>
    </source>
</reference>
<dbReference type="PANTHER" id="PTHR35218:SF9">
    <property type="entry name" value="ENDONUCLEASE_EXONUCLEASE_PHOSPHATASE DOMAIN-CONTAINING PROTEIN"/>
    <property type="match status" value="1"/>
</dbReference>
<dbReference type="AlphaFoldDB" id="A0A5E4GDB5"/>
<dbReference type="PANTHER" id="PTHR35218">
    <property type="entry name" value="RNASE H DOMAIN-CONTAINING PROTEIN"/>
    <property type="match status" value="1"/>
</dbReference>
<name>A0A5E4GDB5_PRUDU</name>
<dbReference type="Proteomes" id="UP000327085">
    <property type="component" value="Chromosome 6"/>
</dbReference>
<proteinExistence type="predicted"/>
<dbReference type="SUPFAM" id="SSF56219">
    <property type="entry name" value="DNase I-like"/>
    <property type="match status" value="1"/>
</dbReference>